<dbReference type="InterPro" id="IPR036273">
    <property type="entry name" value="CRAL/TRIO_N_dom_sf"/>
</dbReference>
<feature type="compositionally biased region" description="Basic and acidic residues" evidence="1">
    <location>
        <begin position="1"/>
        <end position="14"/>
    </location>
</feature>
<reference evidence="4 5" key="1">
    <citation type="submission" date="2024-09" db="EMBL/GenBank/DDBJ databases">
        <title>Chromosome-scale assembly of Riccia fluitans.</title>
        <authorList>
            <person name="Paukszto L."/>
            <person name="Sawicki J."/>
            <person name="Karawczyk K."/>
            <person name="Piernik-Szablinska J."/>
            <person name="Szczecinska M."/>
            <person name="Mazdziarz M."/>
        </authorList>
    </citation>
    <scope>NUCLEOTIDE SEQUENCE [LARGE SCALE GENOMIC DNA]</scope>
    <source>
        <strain evidence="4">Rf_01</strain>
        <tissue evidence="4">Aerial parts of the thallus</tissue>
    </source>
</reference>
<dbReference type="Gene3D" id="3.40.525.10">
    <property type="entry name" value="CRAL-TRIO lipid binding domain"/>
    <property type="match status" value="1"/>
</dbReference>
<feature type="region of interest" description="Disordered" evidence="1">
    <location>
        <begin position="1"/>
        <end position="27"/>
    </location>
</feature>
<name>A0ABD1Y2P4_9MARC</name>
<feature type="region of interest" description="Disordered" evidence="1">
    <location>
        <begin position="443"/>
        <end position="467"/>
    </location>
</feature>
<evidence type="ECO:0000256" key="2">
    <source>
        <dbReference type="SAM" id="Phobius"/>
    </source>
</evidence>
<evidence type="ECO:0000259" key="3">
    <source>
        <dbReference type="PROSITE" id="PS50191"/>
    </source>
</evidence>
<dbReference type="SUPFAM" id="SSF52087">
    <property type="entry name" value="CRAL/TRIO domain"/>
    <property type="match status" value="1"/>
</dbReference>
<dbReference type="PANTHER" id="PTHR47041:SF2">
    <property type="entry name" value="SEC14 CYTOSOLIC FACTOR FAMILY PROTEIN _ PHOSPHOGLYCERIDE TRANSFER FAMILY PROTEIN"/>
    <property type="match status" value="1"/>
</dbReference>
<dbReference type="CDD" id="cd00170">
    <property type="entry name" value="SEC14"/>
    <property type="match status" value="1"/>
</dbReference>
<dbReference type="Pfam" id="PF00650">
    <property type="entry name" value="CRAL_TRIO"/>
    <property type="match status" value="1"/>
</dbReference>
<keyword evidence="5" id="KW-1185">Reference proteome</keyword>
<feature type="region of interest" description="Disordered" evidence="1">
    <location>
        <begin position="169"/>
        <end position="190"/>
    </location>
</feature>
<feature type="domain" description="CRAL-TRIO" evidence="3">
    <location>
        <begin position="255"/>
        <end position="419"/>
    </location>
</feature>
<dbReference type="SUPFAM" id="SSF46938">
    <property type="entry name" value="CRAL/TRIO N-terminal domain"/>
    <property type="match status" value="1"/>
</dbReference>
<dbReference type="EMBL" id="JBHFFA010000006">
    <property type="protein sequence ID" value="KAL2619972.1"/>
    <property type="molecule type" value="Genomic_DNA"/>
</dbReference>
<keyword evidence="2" id="KW-0472">Membrane</keyword>
<evidence type="ECO:0000313" key="5">
    <source>
        <dbReference type="Proteomes" id="UP001605036"/>
    </source>
</evidence>
<feature type="transmembrane region" description="Helical" evidence="2">
    <location>
        <begin position="479"/>
        <end position="501"/>
    </location>
</feature>
<evidence type="ECO:0000256" key="1">
    <source>
        <dbReference type="SAM" id="MobiDB-lite"/>
    </source>
</evidence>
<protein>
    <recommendedName>
        <fullName evidence="3">CRAL-TRIO domain-containing protein</fullName>
    </recommendedName>
</protein>
<organism evidence="4 5">
    <name type="scientific">Riccia fluitans</name>
    <dbReference type="NCBI Taxonomy" id="41844"/>
    <lineage>
        <taxon>Eukaryota</taxon>
        <taxon>Viridiplantae</taxon>
        <taxon>Streptophyta</taxon>
        <taxon>Embryophyta</taxon>
        <taxon>Marchantiophyta</taxon>
        <taxon>Marchantiopsida</taxon>
        <taxon>Marchantiidae</taxon>
        <taxon>Marchantiales</taxon>
        <taxon>Ricciaceae</taxon>
        <taxon>Riccia</taxon>
    </lineage>
</organism>
<dbReference type="PROSITE" id="PS50191">
    <property type="entry name" value="CRAL_TRIO"/>
    <property type="match status" value="1"/>
</dbReference>
<gene>
    <name evidence="4" type="ORF">R1flu_000177</name>
</gene>
<evidence type="ECO:0000313" key="4">
    <source>
        <dbReference type="EMBL" id="KAL2619972.1"/>
    </source>
</evidence>
<dbReference type="AlphaFoldDB" id="A0ABD1Y2P4"/>
<comment type="caution">
    <text evidence="4">The sequence shown here is derived from an EMBL/GenBank/DDBJ whole genome shotgun (WGS) entry which is preliminary data.</text>
</comment>
<dbReference type="InterPro" id="IPR001251">
    <property type="entry name" value="CRAL-TRIO_dom"/>
</dbReference>
<keyword evidence="2" id="KW-0812">Transmembrane</keyword>
<dbReference type="PANTHER" id="PTHR47041">
    <property type="entry name" value="SEC14 CYTOSOLIC FACTOR FAMILY PROTEIN / PHOSPHOGLYCERIDE TRANSFER FAMILY PROTEIN"/>
    <property type="match status" value="1"/>
</dbReference>
<accession>A0ABD1Y2P4</accession>
<sequence>MAMGMKGDEPKTSDRAGNNLSNKDGDTFRGVEVKSATLRNRTTSVRVDVAQLSRASSSRVVSLPRRLLNRSIAPILSIKRVGLTRGSTGQFLVFLIKLAALEAFRRGTKSKCPQIWWGLQGITLFQAPPFSWFQRFGPVRQLVQGTESFSKPLFILSLATAVTDAIEETQQASQPNLSERVLTPEAPLDSRPENRRLQTLNRLKRELATAEIELPTRIDDDELERFLIAANGNLKKFVSIVRKTVSWRETYYFLKEQELRTWSSLTFWHDYDNKSRPVLVIRLGLAYKTLQAEDRPRFCQAVVSQVEYGILNLLREDDPRITVILDCEGTTCVGFPVAMMKSCSVLVQDHFPTRLAALFAVNLPPVVRVIANAIMQVVRPMTREKVTLLGDVFLGSLSEFLGSTEKVPSSLGGTCHCARCLEERKSESIPQVSTFRGALGRTRVQEEEEEAEVEEEEEEAEESAYHEDRVTTHYHSYNAALRMAIVGLLMLWLVITMVAALQEPQLIPS</sequence>
<proteinExistence type="predicted"/>
<keyword evidence="2" id="KW-1133">Transmembrane helix</keyword>
<dbReference type="InterPro" id="IPR036865">
    <property type="entry name" value="CRAL-TRIO_dom_sf"/>
</dbReference>
<dbReference type="Proteomes" id="UP001605036">
    <property type="component" value="Unassembled WGS sequence"/>
</dbReference>
<dbReference type="SMART" id="SM00516">
    <property type="entry name" value="SEC14"/>
    <property type="match status" value="1"/>
</dbReference>
<feature type="compositionally biased region" description="Acidic residues" evidence="1">
    <location>
        <begin position="446"/>
        <end position="462"/>
    </location>
</feature>